<dbReference type="EMBL" id="JBHTKR010000006">
    <property type="protein sequence ID" value="MFD1196243.1"/>
    <property type="molecule type" value="Genomic_DNA"/>
</dbReference>
<evidence type="ECO:0000313" key="6">
    <source>
        <dbReference type="EMBL" id="MFD1196243.1"/>
    </source>
</evidence>
<dbReference type="InterPro" id="IPR051122">
    <property type="entry name" value="SDR_DHRS6-like"/>
</dbReference>
<dbReference type="SMART" id="SM00822">
    <property type="entry name" value="PKS_KR"/>
    <property type="match status" value="1"/>
</dbReference>
<accession>A0ABW3TH24</accession>
<evidence type="ECO:0000256" key="1">
    <source>
        <dbReference type="ARBA" id="ARBA00006484"/>
    </source>
</evidence>
<organism evidence="6 7">
    <name type="scientific">Seohaeicola saemankumensis</name>
    <dbReference type="NCBI Taxonomy" id="481181"/>
    <lineage>
        <taxon>Bacteria</taxon>
        <taxon>Pseudomonadati</taxon>
        <taxon>Pseudomonadota</taxon>
        <taxon>Alphaproteobacteria</taxon>
        <taxon>Rhodobacterales</taxon>
        <taxon>Roseobacteraceae</taxon>
        <taxon>Seohaeicola</taxon>
    </lineage>
</organism>
<keyword evidence="3" id="KW-0520">NAD</keyword>
<reference evidence="7" key="1">
    <citation type="journal article" date="2019" name="Int. J. Syst. Evol. Microbiol.">
        <title>The Global Catalogue of Microorganisms (GCM) 10K type strain sequencing project: providing services to taxonomists for standard genome sequencing and annotation.</title>
        <authorList>
            <consortium name="The Broad Institute Genomics Platform"/>
            <consortium name="The Broad Institute Genome Sequencing Center for Infectious Disease"/>
            <person name="Wu L."/>
            <person name="Ma J."/>
        </authorList>
    </citation>
    <scope>NUCLEOTIDE SEQUENCE [LARGE SCALE GENOMIC DNA]</scope>
    <source>
        <strain evidence="7">CCUG 55328</strain>
    </source>
</reference>
<evidence type="ECO:0000313" key="7">
    <source>
        <dbReference type="Proteomes" id="UP001597151"/>
    </source>
</evidence>
<dbReference type="PANTHER" id="PTHR43477">
    <property type="entry name" value="DIHYDROANTICAPSIN 7-DEHYDROGENASE"/>
    <property type="match status" value="1"/>
</dbReference>
<dbReference type="PRINTS" id="PR00081">
    <property type="entry name" value="GDHRDH"/>
</dbReference>
<comment type="caution">
    <text evidence="6">The sequence shown here is derived from an EMBL/GenBank/DDBJ whole genome shotgun (WGS) entry which is preliminary data.</text>
</comment>
<name>A0ABW3TH24_9RHOB</name>
<dbReference type="SUPFAM" id="SSF51735">
    <property type="entry name" value="NAD(P)-binding Rossmann-fold domains"/>
    <property type="match status" value="1"/>
</dbReference>
<dbReference type="InterPro" id="IPR036291">
    <property type="entry name" value="NAD(P)-bd_dom_sf"/>
</dbReference>
<evidence type="ECO:0000256" key="3">
    <source>
        <dbReference type="ARBA" id="ARBA00023027"/>
    </source>
</evidence>
<gene>
    <name evidence="6" type="ORF">ACFQ3C_16355</name>
</gene>
<evidence type="ECO:0000259" key="5">
    <source>
        <dbReference type="SMART" id="SM00822"/>
    </source>
</evidence>
<evidence type="ECO:0000256" key="2">
    <source>
        <dbReference type="ARBA" id="ARBA00023002"/>
    </source>
</evidence>
<dbReference type="RefSeq" id="WP_380794003.1">
    <property type="nucleotide sequence ID" value="NZ_JBHTKR010000006.1"/>
</dbReference>
<feature type="domain" description="Ketoreductase" evidence="5">
    <location>
        <begin position="8"/>
        <end position="212"/>
    </location>
</feature>
<proteinExistence type="inferred from homology"/>
<protein>
    <submittedName>
        <fullName evidence="6">Short-chain dehydrogenase/reductase</fullName>
    </submittedName>
</protein>
<dbReference type="PANTHER" id="PTHR43477:SF4">
    <property type="entry name" value="DEHYDROGENASE_REDUCTASE SDR FAMILY MEMBER 6"/>
    <property type="match status" value="1"/>
</dbReference>
<keyword evidence="7" id="KW-1185">Reference proteome</keyword>
<comment type="similarity">
    <text evidence="1 4">Belongs to the short-chain dehydrogenases/reductases (SDR) family.</text>
</comment>
<keyword evidence="2" id="KW-0560">Oxidoreductase</keyword>
<dbReference type="PRINTS" id="PR00080">
    <property type="entry name" value="SDRFAMILY"/>
</dbReference>
<dbReference type="InterPro" id="IPR002347">
    <property type="entry name" value="SDR_fam"/>
</dbReference>
<evidence type="ECO:0000256" key="4">
    <source>
        <dbReference type="RuleBase" id="RU000363"/>
    </source>
</evidence>
<dbReference type="Proteomes" id="UP001597151">
    <property type="component" value="Unassembled WGS sequence"/>
</dbReference>
<dbReference type="Gene3D" id="3.40.50.720">
    <property type="entry name" value="NAD(P)-binding Rossmann-like Domain"/>
    <property type="match status" value="1"/>
</dbReference>
<dbReference type="Pfam" id="PF00106">
    <property type="entry name" value="adh_short"/>
    <property type="match status" value="1"/>
</dbReference>
<dbReference type="InterPro" id="IPR057326">
    <property type="entry name" value="KR_dom"/>
</dbReference>
<dbReference type="NCBIfam" id="NF004779">
    <property type="entry name" value="PRK06125.1"/>
    <property type="match status" value="1"/>
</dbReference>
<sequence length="260" mass="26972">MDLGLGGKTVLITGGSKGIGRAIAAALLAEGAQVTLAARDADQLATTQAALSQEAAGRVHVVPADLGTDAGRIALIETVGTPDILINNAGAIRAGRLGDLGIDDWRQDWELKVFGYIHLCQLLLPAMAARGSGSILNIIGMAGRANRAAYISGSSANAALIAFTQALGAQAQAQGLRVLGINPSPTLTDRMTSFMKRKAQAELGDESRWQDMVEPARFPYGRPALPDEIAALATMLLSQKVGYLNGTVVDIDGGGQWVGT</sequence>